<reference evidence="2 3" key="1">
    <citation type="journal article" date="2014" name="Genome Biol. Evol.">
        <title>Comparative Genomics of the Campylobacter lari Group.</title>
        <authorList>
            <person name="Miller W.G."/>
            <person name="Yee E."/>
            <person name="Chapman M.H."/>
            <person name="Smith T.P."/>
            <person name="Bono J.L."/>
            <person name="Huynh S."/>
            <person name="Parker C.T."/>
            <person name="Vandamme P."/>
            <person name="Luong K."/>
            <person name="Korlach J."/>
        </authorList>
    </citation>
    <scope>NUCLEOTIDE SEQUENCE [LARGE SCALE GENOMIC DNA]</scope>
    <source>
        <strain evidence="2 3">NCTC 12927</strain>
    </source>
</reference>
<dbReference type="STRING" id="1031564.CINS_0489"/>
<proteinExistence type="predicted"/>
<sequence>MKINDVGSTQASQYANQAQKNQEKALSNIAAIRAIDGTDSANLAIADSLRNQYSTIDQGILNAYDSIGILQIADSTLNNVSLTADKLNELSVRSNNAALNDRQRGILNTEATRLVNSINDAFENANFNGKNVFQSMDFVVGSGVENINLNQPNTTDLSLENQDKIHEFLDQVGTLRADIGAGINGINANINSSLQTSINTKEAESKLQNNDLAKNVNDFNANYLKENAFLFANAHSNIMLQTKLASLLQ</sequence>
<evidence type="ECO:0000313" key="3">
    <source>
        <dbReference type="Proteomes" id="UP000031163"/>
    </source>
</evidence>
<accession>A0A0A8H0G2</accession>
<dbReference type="PANTHER" id="PTHR42792">
    <property type="entry name" value="FLAGELLIN"/>
    <property type="match status" value="1"/>
</dbReference>
<dbReference type="Proteomes" id="UP000031163">
    <property type="component" value="Chromosome"/>
</dbReference>
<protein>
    <submittedName>
        <fullName evidence="2">Flagellar secreted protein</fullName>
    </submittedName>
</protein>
<dbReference type="KEGG" id="cis:CINS_0489"/>
<dbReference type="GO" id="GO:0005576">
    <property type="term" value="C:extracellular region"/>
    <property type="evidence" value="ECO:0007669"/>
    <property type="project" value="UniProtKB-SubCell"/>
</dbReference>
<dbReference type="PANTHER" id="PTHR42792:SF2">
    <property type="entry name" value="FLAGELLIN"/>
    <property type="match status" value="1"/>
</dbReference>
<dbReference type="Gene3D" id="1.20.1330.10">
    <property type="entry name" value="f41 fragment of flagellin, N-terminal domain"/>
    <property type="match status" value="1"/>
</dbReference>
<dbReference type="HOGENOM" id="CLU_097077_0_0_7"/>
<dbReference type="GO" id="GO:0005198">
    <property type="term" value="F:structural molecule activity"/>
    <property type="evidence" value="ECO:0007669"/>
    <property type="project" value="UniProtKB-UniRule"/>
</dbReference>
<dbReference type="Pfam" id="PF00669">
    <property type="entry name" value="Flagellin_N"/>
    <property type="match status" value="1"/>
</dbReference>
<keyword evidence="2" id="KW-0969">Cilium</keyword>
<evidence type="ECO:0000313" key="2">
    <source>
        <dbReference type="EMBL" id="AJC87476.1"/>
    </source>
</evidence>
<dbReference type="AlphaFoldDB" id="A0A0A8H0G2"/>
<feature type="domain" description="Flagellin N-terminal" evidence="1">
    <location>
        <begin position="9"/>
        <end position="135"/>
    </location>
</feature>
<dbReference type="RefSeq" id="WP_039649548.1">
    <property type="nucleotide sequence ID" value="NZ_CP007770.1"/>
</dbReference>
<keyword evidence="2" id="KW-0282">Flagellum</keyword>
<dbReference type="EMBL" id="CP007770">
    <property type="protein sequence ID" value="AJC87476.1"/>
    <property type="molecule type" value="Genomic_DNA"/>
</dbReference>
<keyword evidence="2" id="KW-0966">Cell projection</keyword>
<dbReference type="SUPFAM" id="SSF64518">
    <property type="entry name" value="Phase 1 flagellin"/>
    <property type="match status" value="1"/>
</dbReference>
<organism evidence="2 3">
    <name type="scientific">Campylobacter insulaenigrae NCTC 12927</name>
    <dbReference type="NCBI Taxonomy" id="1031564"/>
    <lineage>
        <taxon>Bacteria</taxon>
        <taxon>Pseudomonadati</taxon>
        <taxon>Campylobacterota</taxon>
        <taxon>Epsilonproteobacteria</taxon>
        <taxon>Campylobacterales</taxon>
        <taxon>Campylobacteraceae</taxon>
        <taxon>Campylobacter</taxon>
    </lineage>
</organism>
<evidence type="ECO:0000259" key="1">
    <source>
        <dbReference type="Pfam" id="PF00669"/>
    </source>
</evidence>
<dbReference type="GO" id="GO:0009288">
    <property type="term" value="C:bacterial-type flagellum"/>
    <property type="evidence" value="ECO:0007669"/>
    <property type="project" value="UniProtKB-SubCell"/>
</dbReference>
<gene>
    <name evidence="2" type="primary">flaC</name>
    <name evidence="2" type="ORF">CINS_0489</name>
</gene>
<dbReference type="InterPro" id="IPR001492">
    <property type="entry name" value="Flagellin"/>
</dbReference>
<dbReference type="InterPro" id="IPR001029">
    <property type="entry name" value="Flagellin_N"/>
</dbReference>
<dbReference type="GeneID" id="74431298"/>
<name>A0A0A8H0G2_9BACT</name>